<feature type="compositionally biased region" description="Polar residues" evidence="1">
    <location>
        <begin position="120"/>
        <end position="135"/>
    </location>
</feature>
<name>A0A7I8W7Q1_9ANNE</name>
<feature type="region of interest" description="Disordered" evidence="1">
    <location>
        <begin position="74"/>
        <end position="201"/>
    </location>
</feature>
<keyword evidence="3" id="KW-1185">Reference proteome</keyword>
<feature type="compositionally biased region" description="Low complexity" evidence="1">
    <location>
        <begin position="163"/>
        <end position="194"/>
    </location>
</feature>
<accession>A0A7I8W7Q1</accession>
<evidence type="ECO:0000313" key="2">
    <source>
        <dbReference type="EMBL" id="CAD5122914.1"/>
    </source>
</evidence>
<reference evidence="2 3" key="1">
    <citation type="submission" date="2020-08" db="EMBL/GenBank/DDBJ databases">
        <authorList>
            <person name="Hejnol A."/>
        </authorList>
    </citation>
    <scope>NUCLEOTIDE SEQUENCE [LARGE SCALE GENOMIC DNA]</scope>
</reference>
<organism evidence="2 3">
    <name type="scientific">Dimorphilus gyrociliatus</name>
    <dbReference type="NCBI Taxonomy" id="2664684"/>
    <lineage>
        <taxon>Eukaryota</taxon>
        <taxon>Metazoa</taxon>
        <taxon>Spiralia</taxon>
        <taxon>Lophotrochozoa</taxon>
        <taxon>Annelida</taxon>
        <taxon>Polychaeta</taxon>
        <taxon>Polychaeta incertae sedis</taxon>
        <taxon>Dinophilidae</taxon>
        <taxon>Dimorphilus</taxon>
    </lineage>
</organism>
<evidence type="ECO:0000256" key="1">
    <source>
        <dbReference type="SAM" id="MobiDB-lite"/>
    </source>
</evidence>
<sequence length="343" mass="38903">MTDTTEFLLRQLDDNFERSKKEQIAKFLSDQQELNKRFEEFRLKDDTEEVSSNSDGETENLYAQTLALHKVRPQSACKELQRTSRTPALNRKKTLPIKDVRPRTASETRQSTEDIICKRVTTNKNGRKITSTLQPAPSGRSRRISWNDKQLSTVPQISNTDEQPPSQQQQQQQQPQQSQQSQQSLQQSQQQSSPTAKSKNRVGYASYIKGVFTTAVTTGSERLQNYVPSKVVDSTEEQNSETVVRLQSERRQRAKPMYQTSSKDEVHPQQRHRHIISLNLHNPTTGETGDRSENINQQAAPRGNPRRVRAAQAPRHITVLKLPPVQVADSTTTPKATGAQPLV</sequence>
<comment type="caution">
    <text evidence="2">The sequence shown here is derived from an EMBL/GenBank/DDBJ whole genome shotgun (WGS) entry which is preliminary data.</text>
</comment>
<gene>
    <name evidence="2" type="ORF">DGYR_LOCUS10655</name>
</gene>
<protein>
    <submittedName>
        <fullName evidence="2">Uncharacterized protein</fullName>
    </submittedName>
</protein>
<feature type="region of interest" description="Disordered" evidence="1">
    <location>
        <begin position="237"/>
        <end position="343"/>
    </location>
</feature>
<dbReference type="Proteomes" id="UP000549394">
    <property type="component" value="Unassembled WGS sequence"/>
</dbReference>
<dbReference type="EMBL" id="CAJFCJ010000019">
    <property type="protein sequence ID" value="CAD5122914.1"/>
    <property type="molecule type" value="Genomic_DNA"/>
</dbReference>
<feature type="compositionally biased region" description="Basic and acidic residues" evidence="1">
    <location>
        <begin position="96"/>
        <end position="117"/>
    </location>
</feature>
<proteinExistence type="predicted"/>
<feature type="compositionally biased region" description="Polar residues" evidence="1">
    <location>
        <begin position="147"/>
        <end position="162"/>
    </location>
</feature>
<dbReference type="AlphaFoldDB" id="A0A7I8W7Q1"/>
<dbReference type="OrthoDB" id="10683456at2759"/>
<evidence type="ECO:0000313" key="3">
    <source>
        <dbReference type="Proteomes" id="UP000549394"/>
    </source>
</evidence>